<dbReference type="Pfam" id="PF20083">
    <property type="entry name" value="DUF6477"/>
    <property type="match status" value="1"/>
</dbReference>
<dbReference type="OrthoDB" id="7875218at2"/>
<accession>A0A1U7DLM8</accession>
<dbReference type="InterPro" id="IPR045516">
    <property type="entry name" value="DUF6477"/>
</dbReference>
<dbReference type="STRING" id="1267768.BV394_01800"/>
<keyword evidence="2" id="KW-1185">Reference proteome</keyword>
<protein>
    <submittedName>
        <fullName evidence="1">Uncharacterized protein</fullName>
    </submittedName>
</protein>
<dbReference type="Proteomes" id="UP000187266">
    <property type="component" value="Chromosome"/>
</dbReference>
<dbReference type="AlphaFoldDB" id="A0A1U7DLM8"/>
<dbReference type="EMBL" id="CP019124">
    <property type="protein sequence ID" value="APX90906.1"/>
    <property type="molecule type" value="Genomic_DNA"/>
</dbReference>
<evidence type="ECO:0000313" key="1">
    <source>
        <dbReference type="EMBL" id="APX90906.1"/>
    </source>
</evidence>
<name>A0A1U7DLM8_9RHOB</name>
<accession>A0A2M9DGR9</accession>
<organism evidence="1 2">
    <name type="scientific">Brevirhabdus pacifica</name>
    <dbReference type="NCBI Taxonomy" id="1267768"/>
    <lineage>
        <taxon>Bacteria</taxon>
        <taxon>Pseudomonadati</taxon>
        <taxon>Pseudomonadota</taxon>
        <taxon>Alphaproteobacteria</taxon>
        <taxon>Rhodobacterales</taxon>
        <taxon>Paracoccaceae</taxon>
        <taxon>Brevirhabdus</taxon>
    </lineage>
</organism>
<sequence length="95" mass="10811">MDDVSTRLDALRRPRLLIRAARHALRDYDRGKLLRRLLATDRPPAPDRALDRLMDQEDALESARREGDAAYSVSRHIEVLVALIGEARLRRQGAA</sequence>
<reference evidence="1 2" key="1">
    <citation type="submission" date="2017-01" db="EMBL/GenBank/DDBJ databases">
        <title>Genomic analysis of Xuhuaishuia manganoxidans DY6-4.</title>
        <authorList>
            <person name="Wang X."/>
        </authorList>
    </citation>
    <scope>NUCLEOTIDE SEQUENCE [LARGE SCALE GENOMIC DNA]</scope>
    <source>
        <strain evidence="1 2">DY6-4</strain>
    </source>
</reference>
<evidence type="ECO:0000313" key="2">
    <source>
        <dbReference type="Proteomes" id="UP000187266"/>
    </source>
</evidence>
<proteinExistence type="predicted"/>
<gene>
    <name evidence="1" type="ORF">BV394_01800</name>
</gene>
<dbReference type="RefSeq" id="WP_076980922.1">
    <property type="nucleotide sequence ID" value="NZ_CP019124.1"/>
</dbReference>